<dbReference type="PANTHER" id="PTHR43738">
    <property type="entry name" value="ABC TRANSPORTER, MEMBRANE PROTEIN"/>
    <property type="match status" value="1"/>
</dbReference>
<accession>A0A9X7UX42</accession>
<evidence type="ECO:0000256" key="3">
    <source>
        <dbReference type="ARBA" id="ARBA00022692"/>
    </source>
</evidence>
<keyword evidence="4 7" id="KW-1133">Transmembrane helix</keyword>
<evidence type="ECO:0000256" key="2">
    <source>
        <dbReference type="ARBA" id="ARBA00022475"/>
    </source>
</evidence>
<feature type="compositionally biased region" description="Basic and acidic residues" evidence="6">
    <location>
        <begin position="270"/>
        <end position="294"/>
    </location>
</feature>
<dbReference type="AlphaFoldDB" id="A0A9X7UX42"/>
<dbReference type="InterPro" id="IPR025857">
    <property type="entry name" value="MacB_PCD"/>
</dbReference>
<evidence type="ECO:0000259" key="9">
    <source>
        <dbReference type="Pfam" id="PF12704"/>
    </source>
</evidence>
<feature type="transmembrane region" description="Helical" evidence="7">
    <location>
        <begin position="421"/>
        <end position="452"/>
    </location>
</feature>
<dbReference type="Pfam" id="PF02687">
    <property type="entry name" value="FtsX"/>
    <property type="match status" value="1"/>
</dbReference>
<sequence>MRRYRRWLIAGQPRSAAAPVFQPGVQPAGVAAASADDAGAAGMMLWKVALRSLLTRKLALSLVILAMALSLSALLLGRSVSQELRSSFNSSVSGTDLIVAARSHPLQVVLYSVFRLGTPTQALSAERWQDIRNLPQLAWQFPLVLGDSHRGYAVIGTNDDYFQHFRYGRRQPLVSQQGDEPAFNHPLQAIIGASVARELGYRMGDHLLLSHGSHQHSFQHHDELSFQISAVLAPTGTPVDRSIHVHLNTLEALHSPALPRLLAAAEAVAEDEHAHDEHAHKEQAHEEHTHDKHDHGHHGHHPLHIPAAEARALPALSLAQLPPASAVSAVFIGLKSRALTFQAQAQLNGAHSEPLSAVLPGVALSEFWQLLSSAEQLLNLLSGIMLVTAVLGSVAMLQLSLAVRQAEIGLLRLIGARPWQLLLLIQLEVLFIIMASWLLAVLLSSAALWLLQGWLASHYGVLVNGWLNLQELPLYLGLSIGLGLVAGLIPAVSAYRMSLHPANL</sequence>
<dbReference type="Pfam" id="PF12704">
    <property type="entry name" value="MacB_PCD"/>
    <property type="match status" value="1"/>
</dbReference>
<evidence type="ECO:0000313" key="11">
    <source>
        <dbReference type="Proteomes" id="UP000596074"/>
    </source>
</evidence>
<dbReference type="GO" id="GO:0005886">
    <property type="term" value="C:plasma membrane"/>
    <property type="evidence" value="ECO:0007669"/>
    <property type="project" value="UniProtKB-SubCell"/>
</dbReference>
<evidence type="ECO:0000256" key="6">
    <source>
        <dbReference type="SAM" id="MobiDB-lite"/>
    </source>
</evidence>
<dbReference type="InterPro" id="IPR003838">
    <property type="entry name" value="ABC3_permease_C"/>
</dbReference>
<proteinExistence type="predicted"/>
<organism evidence="10 11">
    <name type="scientific">Venatoribacter cucullus</name>
    <dbReference type="NCBI Taxonomy" id="2661630"/>
    <lineage>
        <taxon>Bacteria</taxon>
        <taxon>Pseudomonadati</taxon>
        <taxon>Pseudomonadota</taxon>
        <taxon>Gammaproteobacteria</taxon>
        <taxon>Oceanospirillales</taxon>
        <taxon>Oceanospirillaceae</taxon>
        <taxon>Venatoribacter</taxon>
    </lineage>
</organism>
<dbReference type="KEGG" id="vcw:GJQ55_03720"/>
<evidence type="ECO:0000256" key="5">
    <source>
        <dbReference type="ARBA" id="ARBA00023136"/>
    </source>
</evidence>
<evidence type="ECO:0000259" key="8">
    <source>
        <dbReference type="Pfam" id="PF02687"/>
    </source>
</evidence>
<comment type="subcellular location">
    <subcellularLocation>
        <location evidence="1">Cell membrane</location>
        <topology evidence="1">Multi-pass membrane protein</topology>
    </subcellularLocation>
</comment>
<feature type="domain" description="ABC3 transporter permease C-terminal" evidence="8">
    <location>
        <begin position="380"/>
        <end position="498"/>
    </location>
</feature>
<keyword evidence="2" id="KW-1003">Cell membrane</keyword>
<evidence type="ECO:0000256" key="1">
    <source>
        <dbReference type="ARBA" id="ARBA00004651"/>
    </source>
</evidence>
<evidence type="ECO:0000313" key="10">
    <source>
        <dbReference type="EMBL" id="QQD23648.1"/>
    </source>
</evidence>
<dbReference type="PANTHER" id="PTHR43738:SF2">
    <property type="entry name" value="ABC TRANSPORTER PERMEASE"/>
    <property type="match status" value="1"/>
</dbReference>
<evidence type="ECO:0000256" key="4">
    <source>
        <dbReference type="ARBA" id="ARBA00022989"/>
    </source>
</evidence>
<gene>
    <name evidence="10" type="ORF">GJQ55_03720</name>
</gene>
<dbReference type="InterPro" id="IPR051125">
    <property type="entry name" value="ABC-4/HrtB_transporter"/>
</dbReference>
<dbReference type="Proteomes" id="UP000596074">
    <property type="component" value="Chromosome"/>
</dbReference>
<feature type="domain" description="MacB-like periplasmic core" evidence="9">
    <location>
        <begin position="62"/>
        <end position="263"/>
    </location>
</feature>
<dbReference type="EMBL" id="CP046056">
    <property type="protein sequence ID" value="QQD23648.1"/>
    <property type="molecule type" value="Genomic_DNA"/>
</dbReference>
<feature type="region of interest" description="Disordered" evidence="6">
    <location>
        <begin position="267"/>
        <end position="302"/>
    </location>
</feature>
<protein>
    <submittedName>
        <fullName evidence="10">FtsX-like permease family protein</fullName>
    </submittedName>
</protein>
<reference evidence="10 11" key="1">
    <citation type="submission" date="2019-11" db="EMBL/GenBank/DDBJ databases">
        <title>Venatorbacter sp. nov. a predator of Campylobacter and other Gram-negative bacteria.</title>
        <authorList>
            <person name="Saeedi A."/>
            <person name="Cummings N.J."/>
            <person name="Connerton I.F."/>
            <person name="Connerton P.L."/>
        </authorList>
    </citation>
    <scope>NUCLEOTIDE SEQUENCE [LARGE SCALE GENOMIC DNA]</scope>
    <source>
        <strain evidence="10">XL5</strain>
    </source>
</reference>
<feature type="transmembrane region" description="Helical" evidence="7">
    <location>
        <begin position="472"/>
        <end position="495"/>
    </location>
</feature>
<evidence type="ECO:0000256" key="7">
    <source>
        <dbReference type="SAM" id="Phobius"/>
    </source>
</evidence>
<keyword evidence="11" id="KW-1185">Reference proteome</keyword>
<feature type="transmembrane region" description="Helical" evidence="7">
    <location>
        <begin position="380"/>
        <end position="401"/>
    </location>
</feature>
<name>A0A9X7UX42_9GAMM</name>
<feature type="transmembrane region" description="Helical" evidence="7">
    <location>
        <begin position="58"/>
        <end position="77"/>
    </location>
</feature>
<keyword evidence="3 7" id="KW-0812">Transmembrane</keyword>
<keyword evidence="5 7" id="KW-0472">Membrane</keyword>